<dbReference type="Pfam" id="PF02954">
    <property type="entry name" value="HTH_8"/>
    <property type="match status" value="1"/>
</dbReference>
<dbReference type="AlphaFoldDB" id="A0A0S2KAI4"/>
<dbReference type="PROSITE" id="PS00675">
    <property type="entry name" value="SIGMA54_INTERACT_1"/>
    <property type="match status" value="1"/>
</dbReference>
<keyword evidence="4" id="KW-0804">Transcription</keyword>
<proteinExistence type="predicted"/>
<evidence type="ECO:0000256" key="2">
    <source>
        <dbReference type="ARBA" id="ARBA00022840"/>
    </source>
</evidence>
<dbReference type="InterPro" id="IPR025662">
    <property type="entry name" value="Sigma_54_int_dom_ATP-bd_1"/>
</dbReference>
<dbReference type="SUPFAM" id="SSF52540">
    <property type="entry name" value="P-loop containing nucleoside triphosphate hydrolases"/>
    <property type="match status" value="1"/>
</dbReference>
<feature type="domain" description="Sigma-54 factor interaction" evidence="6">
    <location>
        <begin position="150"/>
        <end position="379"/>
    </location>
</feature>
<dbReference type="SUPFAM" id="SSF52172">
    <property type="entry name" value="CheY-like"/>
    <property type="match status" value="1"/>
</dbReference>
<keyword evidence="9" id="KW-1185">Reference proteome</keyword>
<dbReference type="SMART" id="SM00448">
    <property type="entry name" value="REC"/>
    <property type="match status" value="1"/>
</dbReference>
<dbReference type="SUPFAM" id="SSF46689">
    <property type="entry name" value="Homeodomain-like"/>
    <property type="match status" value="1"/>
</dbReference>
<dbReference type="SMART" id="SM00382">
    <property type="entry name" value="AAA"/>
    <property type="match status" value="1"/>
</dbReference>
<evidence type="ECO:0000256" key="3">
    <source>
        <dbReference type="ARBA" id="ARBA00023015"/>
    </source>
</evidence>
<dbReference type="RefSeq" id="WP_058020636.1">
    <property type="nucleotide sequence ID" value="NZ_CP013189.1"/>
</dbReference>
<dbReference type="CDD" id="cd00009">
    <property type="entry name" value="AAA"/>
    <property type="match status" value="1"/>
</dbReference>
<evidence type="ECO:0000259" key="6">
    <source>
        <dbReference type="PROSITE" id="PS50045"/>
    </source>
</evidence>
<feature type="modified residue" description="4-aspartylphosphate" evidence="5">
    <location>
        <position position="60"/>
    </location>
</feature>
<dbReference type="InterPro" id="IPR001789">
    <property type="entry name" value="Sig_transdc_resp-reg_receiver"/>
</dbReference>
<dbReference type="STRING" id="1249552.PS2015_455"/>
<dbReference type="PROSITE" id="PS00676">
    <property type="entry name" value="SIGMA54_INTERACT_2"/>
    <property type="match status" value="1"/>
</dbReference>
<dbReference type="PANTHER" id="PTHR32071">
    <property type="entry name" value="TRANSCRIPTIONAL REGULATORY PROTEIN"/>
    <property type="match status" value="1"/>
</dbReference>
<dbReference type="InterPro" id="IPR002078">
    <property type="entry name" value="Sigma_54_int"/>
</dbReference>
<protein>
    <submittedName>
        <fullName evidence="8">Mutant NtrC activator</fullName>
    </submittedName>
</protein>
<dbReference type="Pfam" id="PF00072">
    <property type="entry name" value="Response_reg"/>
    <property type="match status" value="1"/>
</dbReference>
<evidence type="ECO:0000313" key="8">
    <source>
        <dbReference type="EMBL" id="ALO45141.1"/>
    </source>
</evidence>
<evidence type="ECO:0000256" key="5">
    <source>
        <dbReference type="PROSITE-ProRule" id="PRU00169"/>
    </source>
</evidence>
<evidence type="ECO:0000256" key="1">
    <source>
        <dbReference type="ARBA" id="ARBA00022741"/>
    </source>
</evidence>
<feature type="domain" description="Response regulatory" evidence="7">
    <location>
        <begin position="11"/>
        <end position="126"/>
    </location>
</feature>
<name>A0A0S2KAI4_9GAMM</name>
<dbReference type="KEGG" id="pspi:PS2015_455"/>
<dbReference type="Pfam" id="PF25601">
    <property type="entry name" value="AAA_lid_14"/>
    <property type="match status" value="1"/>
</dbReference>
<dbReference type="EMBL" id="CP013189">
    <property type="protein sequence ID" value="ALO45141.1"/>
    <property type="molecule type" value="Genomic_DNA"/>
</dbReference>
<evidence type="ECO:0000259" key="7">
    <source>
        <dbReference type="PROSITE" id="PS50110"/>
    </source>
</evidence>
<dbReference type="GO" id="GO:0043565">
    <property type="term" value="F:sequence-specific DNA binding"/>
    <property type="evidence" value="ECO:0007669"/>
    <property type="project" value="InterPro"/>
</dbReference>
<dbReference type="PATRIC" id="fig|1249552.3.peg.461"/>
<dbReference type="InterPro" id="IPR003593">
    <property type="entry name" value="AAA+_ATPase"/>
</dbReference>
<dbReference type="FunFam" id="3.40.50.300:FF:000006">
    <property type="entry name" value="DNA-binding transcriptional regulator NtrC"/>
    <property type="match status" value="1"/>
</dbReference>
<organism evidence="8 9">
    <name type="scientific">Pseudohongiella spirulinae</name>
    <dbReference type="NCBI Taxonomy" id="1249552"/>
    <lineage>
        <taxon>Bacteria</taxon>
        <taxon>Pseudomonadati</taxon>
        <taxon>Pseudomonadota</taxon>
        <taxon>Gammaproteobacteria</taxon>
        <taxon>Pseudomonadales</taxon>
        <taxon>Pseudohongiellaceae</taxon>
        <taxon>Pseudohongiella</taxon>
    </lineage>
</organism>
<gene>
    <name evidence="8" type="ORF">PS2015_455</name>
</gene>
<dbReference type="InterPro" id="IPR058031">
    <property type="entry name" value="AAA_lid_NorR"/>
</dbReference>
<evidence type="ECO:0000313" key="9">
    <source>
        <dbReference type="Proteomes" id="UP000065641"/>
    </source>
</evidence>
<reference evidence="8 9" key="1">
    <citation type="submission" date="2015-11" db="EMBL/GenBank/DDBJ databases">
        <authorList>
            <person name="Zhang Y."/>
            <person name="Guo Z."/>
        </authorList>
    </citation>
    <scope>NUCLEOTIDE SEQUENCE [LARGE SCALE GENOMIC DNA]</scope>
    <source>
        <strain evidence="8 9">KCTC 32221</strain>
    </source>
</reference>
<dbReference type="Gene3D" id="3.40.50.2300">
    <property type="match status" value="1"/>
</dbReference>
<keyword evidence="2" id="KW-0067">ATP-binding</keyword>
<dbReference type="InterPro" id="IPR002197">
    <property type="entry name" value="HTH_Fis"/>
</dbReference>
<dbReference type="Pfam" id="PF00158">
    <property type="entry name" value="Sigma54_activat"/>
    <property type="match status" value="1"/>
</dbReference>
<keyword evidence="5" id="KW-0597">Phosphoprotein</keyword>
<dbReference type="InterPro" id="IPR025943">
    <property type="entry name" value="Sigma_54_int_dom_ATP-bd_2"/>
</dbReference>
<dbReference type="InterPro" id="IPR011006">
    <property type="entry name" value="CheY-like_superfamily"/>
</dbReference>
<dbReference type="Proteomes" id="UP000065641">
    <property type="component" value="Chromosome"/>
</dbReference>
<dbReference type="PROSITE" id="PS50110">
    <property type="entry name" value="RESPONSE_REGULATORY"/>
    <property type="match status" value="1"/>
</dbReference>
<sequence>MTALQKDQQDSILVVEDDTALRELLVDELTDAGYRVQSCDTVQSAIKILQQASIRLIISDLRLPGQSGLELLSFIRQRDQAPPGFIMITAFGTVEQAVDALKQGADDFLTKPIKLDHLRISAERVIQHRRLQDELAQYKAIMGDHEFHGMLGRSPVMQSLFNSIRMVARAEGPVLITGESGTGKELVARALHQESARKKSPFVAVNCAGLPPELLESELFGHTANAFTGAGKTRAGLFAEAHNGSLLLDEIGEMPLEMQAKLLRILQDGRIRPVGADQETQLNVRILAATNRNLEEDVRQGSFREDLYFRLQTFTIEVPALRQRGDDLDILIAHFIRRVNLQQKRQIAGISDAALQQMRQYTFPGNVRELSSAIERAVTFCQGEQLRIEDLPEKIRSGGLTARLPETGSELSATTENWPTLAQLELQHIQQTLKKFDGNKRQAAAALGIGRRTLYRKLGEEPGHSES</sequence>
<dbReference type="Gene3D" id="1.10.10.60">
    <property type="entry name" value="Homeodomain-like"/>
    <property type="match status" value="1"/>
</dbReference>
<evidence type="ECO:0000256" key="4">
    <source>
        <dbReference type="ARBA" id="ARBA00023163"/>
    </source>
</evidence>
<dbReference type="OrthoDB" id="9804019at2"/>
<accession>A0A0S2KAI4</accession>
<keyword evidence="1" id="KW-0547">Nucleotide-binding</keyword>
<dbReference type="Gene3D" id="3.40.50.300">
    <property type="entry name" value="P-loop containing nucleotide triphosphate hydrolases"/>
    <property type="match status" value="1"/>
</dbReference>
<dbReference type="GO" id="GO:0000160">
    <property type="term" value="P:phosphorelay signal transduction system"/>
    <property type="evidence" value="ECO:0007669"/>
    <property type="project" value="InterPro"/>
</dbReference>
<keyword evidence="3" id="KW-0805">Transcription regulation</keyword>
<dbReference type="Gene3D" id="1.10.8.60">
    <property type="match status" value="1"/>
</dbReference>
<dbReference type="InterPro" id="IPR009057">
    <property type="entry name" value="Homeodomain-like_sf"/>
</dbReference>
<dbReference type="GO" id="GO:0006355">
    <property type="term" value="P:regulation of DNA-templated transcription"/>
    <property type="evidence" value="ECO:0007669"/>
    <property type="project" value="InterPro"/>
</dbReference>
<dbReference type="PROSITE" id="PS50045">
    <property type="entry name" value="SIGMA54_INTERACT_4"/>
    <property type="match status" value="1"/>
</dbReference>
<dbReference type="InterPro" id="IPR027417">
    <property type="entry name" value="P-loop_NTPase"/>
</dbReference>
<dbReference type="GO" id="GO:0005524">
    <property type="term" value="F:ATP binding"/>
    <property type="evidence" value="ECO:0007669"/>
    <property type="project" value="UniProtKB-KW"/>
</dbReference>